<gene>
    <name evidence="2" type="ORF">RRG08_043429</name>
</gene>
<dbReference type="EMBL" id="JAWDGP010005937">
    <property type="protein sequence ID" value="KAK3749524.1"/>
    <property type="molecule type" value="Genomic_DNA"/>
</dbReference>
<proteinExistence type="predicted"/>
<sequence>MQLLSGDNGRAWNSPVITDSGSSTALRDSGSTDTIPRCKLYTARTWLASRSNYLATPPQHVHGAARAHASYVNCLISYVPCYEDRCVLS</sequence>
<comment type="caution">
    <text evidence="2">The sequence shown here is derived from an EMBL/GenBank/DDBJ whole genome shotgun (WGS) entry which is preliminary data.</text>
</comment>
<protein>
    <submittedName>
        <fullName evidence="2">Uncharacterized protein</fullName>
    </submittedName>
</protein>
<feature type="compositionally biased region" description="Polar residues" evidence="1">
    <location>
        <begin position="15"/>
        <end position="32"/>
    </location>
</feature>
<reference evidence="2" key="1">
    <citation type="journal article" date="2023" name="G3 (Bethesda)">
        <title>A reference genome for the long-term kleptoplast-retaining sea slug Elysia crispata morphotype clarki.</title>
        <authorList>
            <person name="Eastman K.E."/>
            <person name="Pendleton A.L."/>
            <person name="Shaikh M.A."/>
            <person name="Suttiyut T."/>
            <person name="Ogas R."/>
            <person name="Tomko P."/>
            <person name="Gavelis G."/>
            <person name="Widhalm J.R."/>
            <person name="Wisecaver J.H."/>
        </authorList>
    </citation>
    <scope>NUCLEOTIDE SEQUENCE</scope>
    <source>
        <strain evidence="2">ECLA1</strain>
    </source>
</reference>
<dbReference type="AlphaFoldDB" id="A0AAE1D0L6"/>
<accession>A0AAE1D0L6</accession>
<keyword evidence="3" id="KW-1185">Reference proteome</keyword>
<dbReference type="Proteomes" id="UP001283361">
    <property type="component" value="Unassembled WGS sequence"/>
</dbReference>
<name>A0AAE1D0L6_9GAST</name>
<evidence type="ECO:0000313" key="2">
    <source>
        <dbReference type="EMBL" id="KAK3749524.1"/>
    </source>
</evidence>
<evidence type="ECO:0000313" key="3">
    <source>
        <dbReference type="Proteomes" id="UP001283361"/>
    </source>
</evidence>
<evidence type="ECO:0000256" key="1">
    <source>
        <dbReference type="SAM" id="MobiDB-lite"/>
    </source>
</evidence>
<feature type="region of interest" description="Disordered" evidence="1">
    <location>
        <begin position="1"/>
        <end position="32"/>
    </location>
</feature>
<organism evidence="2 3">
    <name type="scientific">Elysia crispata</name>
    <name type="common">lettuce slug</name>
    <dbReference type="NCBI Taxonomy" id="231223"/>
    <lineage>
        <taxon>Eukaryota</taxon>
        <taxon>Metazoa</taxon>
        <taxon>Spiralia</taxon>
        <taxon>Lophotrochozoa</taxon>
        <taxon>Mollusca</taxon>
        <taxon>Gastropoda</taxon>
        <taxon>Heterobranchia</taxon>
        <taxon>Euthyneura</taxon>
        <taxon>Panpulmonata</taxon>
        <taxon>Sacoglossa</taxon>
        <taxon>Placobranchoidea</taxon>
        <taxon>Plakobranchidae</taxon>
        <taxon>Elysia</taxon>
    </lineage>
</organism>